<accession>A0A1M4YJ47</accession>
<feature type="binding site" evidence="12">
    <location>
        <position position="136"/>
    </location>
    <ligand>
        <name>iminosuccinate</name>
        <dbReference type="ChEBI" id="CHEBI:77875"/>
    </ligand>
</feature>
<feature type="binding site" evidence="12">
    <location>
        <position position="181"/>
    </location>
    <ligand>
        <name>[4Fe-4S] cluster</name>
        <dbReference type="ChEBI" id="CHEBI:49883"/>
    </ligand>
</feature>
<dbReference type="AlphaFoldDB" id="A0A1M4YJ47"/>
<evidence type="ECO:0000256" key="5">
    <source>
        <dbReference type="ARBA" id="ARBA00022642"/>
    </source>
</evidence>
<reference evidence="13" key="1">
    <citation type="submission" date="2016-11" db="EMBL/GenBank/DDBJ databases">
        <authorList>
            <person name="Varghese N."/>
            <person name="Submissions S."/>
        </authorList>
    </citation>
    <scope>NUCLEOTIDE SEQUENCE [LARGE SCALE GENOMIC DNA]</scope>
    <source>
        <strain evidence="13">DSM 16785</strain>
    </source>
</reference>
<dbReference type="UniPathway" id="UPA00253">
    <property type="reaction ID" value="UER00327"/>
</dbReference>
<evidence type="ECO:0000256" key="11">
    <source>
        <dbReference type="ARBA" id="ARBA00073059"/>
    </source>
</evidence>
<dbReference type="InterPro" id="IPR036094">
    <property type="entry name" value="NadA_sf"/>
</dbReference>
<dbReference type="NCBIfam" id="NF006878">
    <property type="entry name" value="PRK09375.1-2"/>
    <property type="match status" value="1"/>
</dbReference>
<keyword evidence="5 12" id="KW-0662">Pyridine nucleotide biosynthesis</keyword>
<feature type="binding site" evidence="12">
    <location>
        <begin position="119"/>
        <end position="121"/>
    </location>
    <ligand>
        <name>iminosuccinate</name>
        <dbReference type="ChEBI" id="CHEBI:77875"/>
    </ligand>
</feature>
<keyword evidence="9 12" id="KW-0411">Iron-sulfur</keyword>
<dbReference type="HAMAP" id="MF_00568">
    <property type="entry name" value="NadA_type2"/>
    <property type="match status" value="1"/>
</dbReference>
<dbReference type="InterPro" id="IPR003473">
    <property type="entry name" value="NadA"/>
</dbReference>
<comment type="caution">
    <text evidence="13">The sequence shown here is derived from an EMBL/GenBank/DDBJ whole genome shotgun (WGS) entry which is preliminary data.</text>
</comment>
<dbReference type="GO" id="GO:0008987">
    <property type="term" value="F:quinolinate synthetase A activity"/>
    <property type="evidence" value="ECO:0007669"/>
    <property type="project" value="UniProtKB-UniRule"/>
</dbReference>
<dbReference type="SUPFAM" id="SSF142754">
    <property type="entry name" value="NadA-like"/>
    <property type="match status" value="1"/>
</dbReference>
<comment type="pathway">
    <text evidence="2 12">Cofactor biosynthesis; NAD(+) biosynthesis; quinolinate from iminoaspartate: step 1/1.</text>
</comment>
<evidence type="ECO:0000256" key="2">
    <source>
        <dbReference type="ARBA" id="ARBA00005065"/>
    </source>
</evidence>
<dbReference type="EC" id="2.5.1.72" evidence="3 12"/>
<comment type="cofactor">
    <cofactor evidence="12">
        <name>[4Fe-4S] cluster</name>
        <dbReference type="ChEBI" id="CHEBI:49883"/>
    </cofactor>
    <text evidence="12">Binds 1 [4Fe-4S] cluster per subunit.</text>
</comment>
<keyword evidence="8 12" id="KW-0408">Iron</keyword>
<organism evidence="13 14">
    <name type="scientific">Marinitoga hydrogenitolerans (strain DSM 16785 / JCM 12826 / AT1271)</name>
    <dbReference type="NCBI Taxonomy" id="1122195"/>
    <lineage>
        <taxon>Bacteria</taxon>
        <taxon>Thermotogati</taxon>
        <taxon>Thermotogota</taxon>
        <taxon>Thermotogae</taxon>
        <taxon>Petrotogales</taxon>
        <taxon>Petrotogaceae</taxon>
        <taxon>Marinitoga</taxon>
    </lineage>
</organism>
<keyword evidence="12" id="KW-0963">Cytoplasm</keyword>
<evidence type="ECO:0000256" key="12">
    <source>
        <dbReference type="HAMAP-Rule" id="MF_00568"/>
    </source>
</evidence>
<dbReference type="STRING" id="1122195.SAMN02745164_01693"/>
<feature type="binding site" evidence="12">
    <location>
        <position position="48"/>
    </location>
    <ligand>
        <name>iminosuccinate</name>
        <dbReference type="ChEBI" id="CHEBI:77875"/>
    </ligand>
</feature>
<dbReference type="NCBIfam" id="TIGR00550">
    <property type="entry name" value="nadA"/>
    <property type="match status" value="1"/>
</dbReference>
<evidence type="ECO:0000313" key="14">
    <source>
        <dbReference type="Proteomes" id="UP000184334"/>
    </source>
</evidence>
<comment type="function">
    <text evidence="1 12">Catalyzes the condensation of iminoaspartate with dihydroxyacetone phosphate to form quinolinate.</text>
</comment>
<evidence type="ECO:0000256" key="4">
    <source>
        <dbReference type="ARBA" id="ARBA00022485"/>
    </source>
</evidence>
<comment type="catalytic activity">
    <reaction evidence="10">
        <text>iminosuccinate + dihydroxyacetone phosphate = quinolinate + phosphate + 2 H2O + H(+)</text>
        <dbReference type="Rhea" id="RHEA:25888"/>
        <dbReference type="ChEBI" id="CHEBI:15377"/>
        <dbReference type="ChEBI" id="CHEBI:15378"/>
        <dbReference type="ChEBI" id="CHEBI:29959"/>
        <dbReference type="ChEBI" id="CHEBI:43474"/>
        <dbReference type="ChEBI" id="CHEBI:57642"/>
        <dbReference type="ChEBI" id="CHEBI:77875"/>
        <dbReference type="EC" id="2.5.1.72"/>
    </reaction>
    <physiologicalReaction direction="left-to-right" evidence="10">
        <dbReference type="Rhea" id="RHEA:25889"/>
    </physiologicalReaction>
</comment>
<dbReference type="Pfam" id="PF02445">
    <property type="entry name" value="NadA"/>
    <property type="match status" value="1"/>
</dbReference>
<dbReference type="PANTHER" id="PTHR30573">
    <property type="entry name" value="QUINOLINATE SYNTHETASE A"/>
    <property type="match status" value="1"/>
</dbReference>
<dbReference type="EMBL" id="FQUI01000031">
    <property type="protein sequence ID" value="SHF05740.1"/>
    <property type="molecule type" value="Genomic_DNA"/>
</dbReference>
<keyword evidence="7 12" id="KW-0479">Metal-binding</keyword>
<comment type="subcellular location">
    <subcellularLocation>
        <location evidence="12">Cytoplasm</location>
    </subcellularLocation>
</comment>
<dbReference type="FunFam" id="3.40.50.10800:FF:000001">
    <property type="entry name" value="Quinolinate synthase A"/>
    <property type="match status" value="1"/>
</dbReference>
<feature type="binding site" evidence="12">
    <location>
        <position position="93"/>
    </location>
    <ligand>
        <name>[4Fe-4S] cluster</name>
        <dbReference type="ChEBI" id="CHEBI:49883"/>
    </ligand>
</feature>
<evidence type="ECO:0000256" key="3">
    <source>
        <dbReference type="ARBA" id="ARBA00012669"/>
    </source>
</evidence>
<dbReference type="Proteomes" id="UP000184334">
    <property type="component" value="Unassembled WGS sequence"/>
</dbReference>
<evidence type="ECO:0000256" key="10">
    <source>
        <dbReference type="ARBA" id="ARBA00050125"/>
    </source>
</evidence>
<dbReference type="GO" id="GO:0051539">
    <property type="term" value="F:4 iron, 4 sulfur cluster binding"/>
    <property type="evidence" value="ECO:0007669"/>
    <property type="project" value="UniProtKB-KW"/>
</dbReference>
<dbReference type="InterPro" id="IPR023066">
    <property type="entry name" value="Quinolinate_synth_type2"/>
</dbReference>
<evidence type="ECO:0000256" key="6">
    <source>
        <dbReference type="ARBA" id="ARBA00022679"/>
    </source>
</evidence>
<evidence type="ECO:0000256" key="9">
    <source>
        <dbReference type="ARBA" id="ARBA00023014"/>
    </source>
</evidence>
<dbReference type="PANTHER" id="PTHR30573:SF0">
    <property type="entry name" value="QUINOLINATE SYNTHASE, CHLOROPLASTIC"/>
    <property type="match status" value="1"/>
</dbReference>
<dbReference type="GO" id="GO:0034628">
    <property type="term" value="P:'de novo' NAD+ biosynthetic process from L-aspartate"/>
    <property type="evidence" value="ECO:0007669"/>
    <property type="project" value="TreeGrafter"/>
</dbReference>
<evidence type="ECO:0000256" key="8">
    <source>
        <dbReference type="ARBA" id="ARBA00023004"/>
    </source>
</evidence>
<feature type="binding site" evidence="12">
    <location>
        <position position="269"/>
    </location>
    <ligand>
        <name>[4Fe-4S] cluster</name>
        <dbReference type="ChEBI" id="CHEBI:49883"/>
    </ligand>
</feature>
<dbReference type="GO" id="GO:0005829">
    <property type="term" value="C:cytosol"/>
    <property type="evidence" value="ECO:0007669"/>
    <property type="project" value="TreeGrafter"/>
</dbReference>
<feature type="binding site" evidence="12">
    <location>
        <position position="31"/>
    </location>
    <ligand>
        <name>iminosuccinate</name>
        <dbReference type="ChEBI" id="CHEBI:77875"/>
    </ligand>
</feature>
<keyword evidence="4 12" id="KW-0004">4Fe-4S</keyword>
<feature type="binding site" evidence="12">
    <location>
        <begin position="207"/>
        <end position="209"/>
    </location>
    <ligand>
        <name>iminosuccinate</name>
        <dbReference type="ChEBI" id="CHEBI:77875"/>
    </ligand>
</feature>
<dbReference type="Gene3D" id="3.40.50.10800">
    <property type="entry name" value="NadA-like"/>
    <property type="match status" value="3"/>
</dbReference>
<dbReference type="GO" id="GO:0046872">
    <property type="term" value="F:metal ion binding"/>
    <property type="evidence" value="ECO:0007669"/>
    <property type="project" value="UniProtKB-KW"/>
</dbReference>
<evidence type="ECO:0000313" key="13">
    <source>
        <dbReference type="EMBL" id="SHF05740.1"/>
    </source>
</evidence>
<comment type="similarity">
    <text evidence="12">Belongs to the quinolinate synthase family. Type 2 subfamily.</text>
</comment>
<evidence type="ECO:0000256" key="1">
    <source>
        <dbReference type="ARBA" id="ARBA00003791"/>
    </source>
</evidence>
<gene>
    <name evidence="12" type="primary">nadA</name>
    <name evidence="13" type="ORF">SAMN02745164_01693</name>
</gene>
<name>A0A1M4YJ47_MARH1</name>
<protein>
    <recommendedName>
        <fullName evidence="11 12">Quinolinate synthase</fullName>
        <ecNumber evidence="3 12">2.5.1.72</ecNumber>
    </recommendedName>
</protein>
<keyword evidence="14" id="KW-1185">Reference proteome</keyword>
<proteinExistence type="inferred from homology"/>
<keyword evidence="6 12" id="KW-0808">Transferase</keyword>
<feature type="binding site" evidence="12">
    <location>
        <position position="224"/>
    </location>
    <ligand>
        <name>iminosuccinate</name>
        <dbReference type="ChEBI" id="CHEBI:77875"/>
    </ligand>
</feature>
<sequence length="314" mass="35561">MNMINKTAIARDLIEKIKILKKEKNYTILGHNYVIPELQEISDITGDSLQLARLATEIENDRILFLGVDFMAETLKILNPSKKIIVPTKGATCPMANSLTPELIKKFKEKYPDAPVVLYVNSTAKCKALADYTCTSANAVEIAKKIDSEVILFGPDKNLGSYVAEKTGKKIIPIPGDRGYCYVHNRFSIEDVKLAKEKHPDAKIIVHPEAKKEVRDLCEYIGSTGQMMKFPKEDETKEFIIGTEIGMIHKLSKTFKNKKFYPLKELGICNNMKKNNLKNVYEALLFENNEINLTEEIIEKAKIPILNMFKLMEG</sequence>
<evidence type="ECO:0000256" key="7">
    <source>
        <dbReference type="ARBA" id="ARBA00022723"/>
    </source>
</evidence>